<feature type="compositionally biased region" description="Acidic residues" evidence="1">
    <location>
        <begin position="139"/>
        <end position="148"/>
    </location>
</feature>
<reference evidence="2 3" key="1">
    <citation type="journal article" date="2014" name="Agronomy (Basel)">
        <title>A Draft Genome Sequence for Ensete ventricosum, the Drought-Tolerant Tree Against Hunger.</title>
        <authorList>
            <person name="Harrison J."/>
            <person name="Moore K.A."/>
            <person name="Paszkiewicz K."/>
            <person name="Jones T."/>
            <person name="Grant M."/>
            <person name="Ambacheew D."/>
            <person name="Muzemil S."/>
            <person name="Studholme D.J."/>
        </authorList>
    </citation>
    <scope>NUCLEOTIDE SEQUENCE [LARGE SCALE GENOMIC DNA]</scope>
</reference>
<proteinExistence type="predicted"/>
<feature type="region of interest" description="Disordered" evidence="1">
    <location>
        <begin position="95"/>
        <end position="119"/>
    </location>
</feature>
<feature type="compositionally biased region" description="Gly residues" evidence="1">
    <location>
        <begin position="164"/>
        <end position="195"/>
    </location>
</feature>
<evidence type="ECO:0000313" key="3">
    <source>
        <dbReference type="Proteomes" id="UP000287651"/>
    </source>
</evidence>
<sequence length="195" mass="20366">MMVLVAMEIYKRKEEMGVRMVETYKCKEGKRRVVLVVVETFEVLKIVVEVTCNYMEEKKREKVTMVVICKCKGEEVMKMMVAVEMTKKGEEIAKDEREGGGGDLKTWGGAEEEDGDGGVVSIGGGGDLEIEGGGWESECGGDDEDGGGDLEIWGGDVEEDGDGGDGGGVVGVGGDGDLEIGGDGGVVSIGGGGGL</sequence>
<dbReference type="EMBL" id="AMZH03005106">
    <property type="protein sequence ID" value="RRT67247.1"/>
    <property type="molecule type" value="Genomic_DNA"/>
</dbReference>
<name>A0A426ZT91_ENSVE</name>
<evidence type="ECO:0000313" key="2">
    <source>
        <dbReference type="EMBL" id="RRT67247.1"/>
    </source>
</evidence>
<comment type="caution">
    <text evidence="2">The sequence shown here is derived from an EMBL/GenBank/DDBJ whole genome shotgun (WGS) entry which is preliminary data.</text>
</comment>
<dbReference type="AlphaFoldDB" id="A0A426ZT91"/>
<gene>
    <name evidence="2" type="ORF">B296_00020584</name>
</gene>
<dbReference type="Proteomes" id="UP000287651">
    <property type="component" value="Unassembled WGS sequence"/>
</dbReference>
<protein>
    <submittedName>
        <fullName evidence="2">Uncharacterized protein</fullName>
    </submittedName>
</protein>
<evidence type="ECO:0000256" key="1">
    <source>
        <dbReference type="SAM" id="MobiDB-lite"/>
    </source>
</evidence>
<feature type="region of interest" description="Disordered" evidence="1">
    <location>
        <begin position="139"/>
        <end position="195"/>
    </location>
</feature>
<accession>A0A426ZT91</accession>
<organism evidence="2 3">
    <name type="scientific">Ensete ventricosum</name>
    <name type="common">Abyssinian banana</name>
    <name type="synonym">Musa ensete</name>
    <dbReference type="NCBI Taxonomy" id="4639"/>
    <lineage>
        <taxon>Eukaryota</taxon>
        <taxon>Viridiplantae</taxon>
        <taxon>Streptophyta</taxon>
        <taxon>Embryophyta</taxon>
        <taxon>Tracheophyta</taxon>
        <taxon>Spermatophyta</taxon>
        <taxon>Magnoliopsida</taxon>
        <taxon>Liliopsida</taxon>
        <taxon>Zingiberales</taxon>
        <taxon>Musaceae</taxon>
        <taxon>Ensete</taxon>
    </lineage>
</organism>